<evidence type="ECO:0000313" key="2">
    <source>
        <dbReference type="Proteomes" id="UP000255469"/>
    </source>
</evidence>
<proteinExistence type="predicted"/>
<accession>A0A379E182</accession>
<reference evidence="1 2" key="1">
    <citation type="submission" date="2018-06" db="EMBL/GenBank/DDBJ databases">
        <authorList>
            <consortium name="Pathogen Informatics"/>
            <person name="Doyle S."/>
        </authorList>
    </citation>
    <scope>NUCLEOTIDE SEQUENCE [LARGE SCALE GENOMIC DNA]</scope>
    <source>
        <strain evidence="1 2">NCTC13067</strain>
    </source>
</reference>
<evidence type="ECO:0000313" key="1">
    <source>
        <dbReference type="EMBL" id="SUB86487.1"/>
    </source>
</evidence>
<gene>
    <name evidence="1" type="ORF">NCTC13067_00125</name>
</gene>
<dbReference type="AlphaFoldDB" id="A0A379E182"/>
<sequence length="34" mass="4347">MFRNEMYNRHGSCYSKHIRFFTEQRYIKYINNAK</sequence>
<protein>
    <submittedName>
        <fullName evidence="1">Uncharacterized protein</fullName>
    </submittedName>
</protein>
<dbReference type="Proteomes" id="UP000255469">
    <property type="component" value="Unassembled WGS sequence"/>
</dbReference>
<name>A0A379E182_9BACT</name>
<organism evidence="1 2">
    <name type="scientific">Prevotella denticola</name>
    <dbReference type="NCBI Taxonomy" id="28129"/>
    <lineage>
        <taxon>Bacteria</taxon>
        <taxon>Pseudomonadati</taxon>
        <taxon>Bacteroidota</taxon>
        <taxon>Bacteroidia</taxon>
        <taxon>Bacteroidales</taxon>
        <taxon>Prevotellaceae</taxon>
        <taxon>Prevotella</taxon>
    </lineage>
</organism>
<dbReference type="EMBL" id="UGTM01000001">
    <property type="protein sequence ID" value="SUB86487.1"/>
    <property type="molecule type" value="Genomic_DNA"/>
</dbReference>